<sequence length="147" mass="16534">MSTPYSFYQALDANKQEIRLLEIISPSSPASSPIVPLESVQCRLHTVSLLHKPTFTALSYVWGDATEREDITVNGVAFPATLNLASALKYVRAHWQNQFPGRDVSTFRIWADAVCINQTDLDERSQQVQLMGQIYSEAEIVFSWLGQ</sequence>
<dbReference type="PANTHER" id="PTHR24148:SF79">
    <property type="entry name" value="HETEROKARYON INCOMPATIBILITY DOMAIN-CONTAINING PROTEIN"/>
    <property type="match status" value="1"/>
</dbReference>
<dbReference type="Proteomes" id="UP000799770">
    <property type="component" value="Unassembled WGS sequence"/>
</dbReference>
<gene>
    <name evidence="2" type="ORF">BDV96DRAFT_504602</name>
</gene>
<feature type="non-terminal residue" evidence="2">
    <location>
        <position position="147"/>
    </location>
</feature>
<organism evidence="2 3">
    <name type="scientific">Lophiotrema nucula</name>
    <dbReference type="NCBI Taxonomy" id="690887"/>
    <lineage>
        <taxon>Eukaryota</taxon>
        <taxon>Fungi</taxon>
        <taxon>Dikarya</taxon>
        <taxon>Ascomycota</taxon>
        <taxon>Pezizomycotina</taxon>
        <taxon>Dothideomycetes</taxon>
        <taxon>Pleosporomycetidae</taxon>
        <taxon>Pleosporales</taxon>
        <taxon>Lophiotremataceae</taxon>
        <taxon>Lophiotrema</taxon>
    </lineage>
</organism>
<name>A0A6A5YMP9_9PLEO</name>
<evidence type="ECO:0000313" key="3">
    <source>
        <dbReference type="Proteomes" id="UP000799770"/>
    </source>
</evidence>
<dbReference type="AlphaFoldDB" id="A0A6A5YMP9"/>
<accession>A0A6A5YMP9</accession>
<dbReference type="InterPro" id="IPR052895">
    <property type="entry name" value="HetReg/Transcr_Mod"/>
</dbReference>
<feature type="domain" description="Heterokaryon incompatibility" evidence="1">
    <location>
        <begin position="55"/>
        <end position="147"/>
    </location>
</feature>
<dbReference type="Pfam" id="PF06985">
    <property type="entry name" value="HET"/>
    <property type="match status" value="1"/>
</dbReference>
<evidence type="ECO:0000259" key="1">
    <source>
        <dbReference type="Pfam" id="PF06985"/>
    </source>
</evidence>
<dbReference type="EMBL" id="ML977348">
    <property type="protein sequence ID" value="KAF2108352.1"/>
    <property type="molecule type" value="Genomic_DNA"/>
</dbReference>
<dbReference type="PANTHER" id="PTHR24148">
    <property type="entry name" value="ANKYRIN REPEAT DOMAIN-CONTAINING PROTEIN 39 HOMOLOG-RELATED"/>
    <property type="match status" value="1"/>
</dbReference>
<protein>
    <submittedName>
        <fullName evidence="2">Heterokaryon incompatibility protein-domain-containing protein</fullName>
    </submittedName>
</protein>
<evidence type="ECO:0000313" key="2">
    <source>
        <dbReference type="EMBL" id="KAF2108352.1"/>
    </source>
</evidence>
<dbReference type="OrthoDB" id="3553147at2759"/>
<proteinExistence type="predicted"/>
<reference evidence="2" key="1">
    <citation type="journal article" date="2020" name="Stud. Mycol.">
        <title>101 Dothideomycetes genomes: a test case for predicting lifestyles and emergence of pathogens.</title>
        <authorList>
            <person name="Haridas S."/>
            <person name="Albert R."/>
            <person name="Binder M."/>
            <person name="Bloem J."/>
            <person name="Labutti K."/>
            <person name="Salamov A."/>
            <person name="Andreopoulos B."/>
            <person name="Baker S."/>
            <person name="Barry K."/>
            <person name="Bills G."/>
            <person name="Bluhm B."/>
            <person name="Cannon C."/>
            <person name="Castanera R."/>
            <person name="Culley D."/>
            <person name="Daum C."/>
            <person name="Ezra D."/>
            <person name="Gonzalez J."/>
            <person name="Henrissat B."/>
            <person name="Kuo A."/>
            <person name="Liang C."/>
            <person name="Lipzen A."/>
            <person name="Lutzoni F."/>
            <person name="Magnuson J."/>
            <person name="Mondo S."/>
            <person name="Nolan M."/>
            <person name="Ohm R."/>
            <person name="Pangilinan J."/>
            <person name="Park H.-J."/>
            <person name="Ramirez L."/>
            <person name="Alfaro M."/>
            <person name="Sun H."/>
            <person name="Tritt A."/>
            <person name="Yoshinaga Y."/>
            <person name="Zwiers L.-H."/>
            <person name="Turgeon B."/>
            <person name="Goodwin S."/>
            <person name="Spatafora J."/>
            <person name="Crous P."/>
            <person name="Grigoriev I."/>
        </authorList>
    </citation>
    <scope>NUCLEOTIDE SEQUENCE</scope>
    <source>
        <strain evidence="2">CBS 627.86</strain>
    </source>
</reference>
<dbReference type="InterPro" id="IPR010730">
    <property type="entry name" value="HET"/>
</dbReference>
<keyword evidence="3" id="KW-1185">Reference proteome</keyword>